<dbReference type="Proteomes" id="UP000266389">
    <property type="component" value="Unassembled WGS sequence"/>
</dbReference>
<evidence type="ECO:0000313" key="1">
    <source>
        <dbReference type="EMBL" id="RFM23996.1"/>
    </source>
</evidence>
<name>A0A395LZQ5_9BACT</name>
<accession>A0A395LZQ5</accession>
<comment type="caution">
    <text evidence="1">The sequence shown here is derived from an EMBL/GenBank/DDBJ whole genome shotgun (WGS) entry which is preliminary data.</text>
</comment>
<organism evidence="1 2">
    <name type="scientific">Candidatus Thermochlorobacter aerophilus</name>
    <dbReference type="NCBI Taxonomy" id="1868324"/>
    <lineage>
        <taxon>Bacteria</taxon>
        <taxon>Pseudomonadati</taxon>
        <taxon>Chlorobiota</taxon>
        <taxon>Chlorobiia</taxon>
        <taxon>Chlorobiales</taxon>
        <taxon>Candidatus Thermochlorobacteriaceae</taxon>
        <taxon>Candidatus Thermochlorobacter</taxon>
    </lineage>
</organism>
<evidence type="ECO:0000313" key="2">
    <source>
        <dbReference type="Proteomes" id="UP000266389"/>
    </source>
</evidence>
<dbReference type="AlphaFoldDB" id="A0A395LZQ5"/>
<reference evidence="1 2" key="1">
    <citation type="journal article" date="2011" name="ISME J.">
        <title>Community ecology of hot spring cyanobacterial mats: predominant populations and their functional potential.</title>
        <authorList>
            <person name="Klatt C.G."/>
            <person name="Wood J.M."/>
            <person name="Rusch D.B."/>
            <person name="Bateson M.M."/>
            <person name="Hamamura N."/>
            <person name="Heidelberg J.F."/>
            <person name="Grossman A.R."/>
            <person name="Bhaya D."/>
            <person name="Cohan F.M."/>
            <person name="Kuhl M."/>
            <person name="Bryant D.A."/>
            <person name="Ward D.M."/>
        </authorList>
    </citation>
    <scope>NUCLEOTIDE SEQUENCE [LARGE SCALE GENOMIC DNA]</scope>
    <source>
        <strain evidence="1">OS</strain>
    </source>
</reference>
<gene>
    <name evidence="1" type="ORF">D0433_07815</name>
</gene>
<proteinExistence type="predicted"/>
<protein>
    <submittedName>
        <fullName evidence="1">Uncharacterized protein</fullName>
    </submittedName>
</protein>
<sequence length="525" mass="56845">MQAQTPADAPSPIRLSGNLNLTAEGYGVSGTNPRYPSSIARAILQANVTLFDQIQLPFQLFLSTQQLALQQPFNQFGVSPRFFDGKLTLHAGYFATQFSEFTFGDARILGGGVETDLGNFRVAMLYGEARTALQADTSQNFFGQYRRQTFAAKIGAGEMNGFHIGFNILYAVDDSNSICALPNTPPPSENLAASVVFGFPITERIDVSGEIGASLFSNDLRSPKVEDTNLPVFTLRYSSQLDGAAVLTINTRPLDELTIGLNGRWIGPGYVSLGYVQLQNDLFDLTLSPSLKLLSGNLLLRGSFGLRFNNLRENRLAPSSRTIANLSATAQLSQTIGIDVQYSNYGIRTTPRNDTLRIENVAQSLVLSPRFQFTLFDAPSTVFASYSLQDVDDRSILGGTTNRNVTHTLLASWAQSFQLPLNLATTLLYNQANVGGNSISILSLTETVSYSFLDGKLSTSLTGGVNLINSNGSDTQLTGNLSASYNLGSYGTISLNISANSYNSTTTAPTFREFQGILQYTIGLQ</sequence>
<dbReference type="EMBL" id="PHFL01000049">
    <property type="protein sequence ID" value="RFM23996.1"/>
    <property type="molecule type" value="Genomic_DNA"/>
</dbReference>